<keyword evidence="4" id="KW-1185">Reference proteome</keyword>
<dbReference type="VEuPathDB" id="VectorBase:ASIC019571"/>
<feature type="region of interest" description="Disordered" evidence="1">
    <location>
        <begin position="40"/>
        <end position="62"/>
    </location>
</feature>
<dbReference type="EnsemblMetazoa" id="ASIC019571-RA">
    <property type="protein sequence ID" value="ASIC019571-PA"/>
    <property type="gene ID" value="ASIC019571"/>
</dbReference>
<evidence type="ECO:0000313" key="3">
    <source>
        <dbReference type="EnsemblMetazoa" id="ASIC019571-PA"/>
    </source>
</evidence>
<feature type="region of interest" description="Disordered" evidence="1">
    <location>
        <begin position="112"/>
        <end position="142"/>
    </location>
</feature>
<gene>
    <name evidence="2" type="ORF">ZHAS_00019571</name>
</gene>
<reference evidence="2 4" key="1">
    <citation type="journal article" date="2014" name="BMC Genomics">
        <title>Genome sequence of Anopheles sinensis provides insight into genetics basis of mosquito competence for malaria parasites.</title>
        <authorList>
            <person name="Zhou D."/>
            <person name="Zhang D."/>
            <person name="Ding G."/>
            <person name="Shi L."/>
            <person name="Hou Q."/>
            <person name="Ye Y."/>
            <person name="Xu Y."/>
            <person name="Zhou H."/>
            <person name="Xiong C."/>
            <person name="Li S."/>
            <person name="Yu J."/>
            <person name="Hong S."/>
            <person name="Yu X."/>
            <person name="Zou P."/>
            <person name="Chen C."/>
            <person name="Chang X."/>
            <person name="Wang W."/>
            <person name="Lv Y."/>
            <person name="Sun Y."/>
            <person name="Ma L."/>
            <person name="Shen B."/>
            <person name="Zhu C."/>
        </authorList>
    </citation>
    <scope>NUCLEOTIDE SEQUENCE [LARGE SCALE GENOMIC DNA]</scope>
</reference>
<dbReference type="EMBL" id="ATLV01024504">
    <property type="status" value="NOT_ANNOTATED_CDS"/>
    <property type="molecule type" value="Genomic_DNA"/>
</dbReference>
<feature type="region of interest" description="Disordered" evidence="1">
    <location>
        <begin position="1"/>
        <end position="26"/>
    </location>
</feature>
<reference evidence="3" key="2">
    <citation type="submission" date="2020-05" db="UniProtKB">
        <authorList>
            <consortium name="EnsemblMetazoa"/>
        </authorList>
    </citation>
    <scope>IDENTIFICATION</scope>
</reference>
<proteinExistence type="predicted"/>
<organism evidence="2">
    <name type="scientific">Anopheles sinensis</name>
    <name type="common">Mosquito</name>
    <dbReference type="NCBI Taxonomy" id="74873"/>
    <lineage>
        <taxon>Eukaryota</taxon>
        <taxon>Metazoa</taxon>
        <taxon>Ecdysozoa</taxon>
        <taxon>Arthropoda</taxon>
        <taxon>Hexapoda</taxon>
        <taxon>Insecta</taxon>
        <taxon>Pterygota</taxon>
        <taxon>Neoptera</taxon>
        <taxon>Endopterygota</taxon>
        <taxon>Diptera</taxon>
        <taxon>Nematocera</taxon>
        <taxon>Culicoidea</taxon>
        <taxon>Culicidae</taxon>
        <taxon>Anophelinae</taxon>
        <taxon>Anopheles</taxon>
    </lineage>
</organism>
<evidence type="ECO:0000256" key="1">
    <source>
        <dbReference type="SAM" id="MobiDB-lite"/>
    </source>
</evidence>
<dbReference type="EMBL" id="KE525352">
    <property type="protein sequence ID" value="KFB51511.1"/>
    <property type="molecule type" value="Genomic_DNA"/>
</dbReference>
<accession>A0A084WMR7</accession>
<dbReference type="Proteomes" id="UP000030765">
    <property type="component" value="Unassembled WGS sequence"/>
</dbReference>
<name>A0A084WMR7_ANOSI</name>
<feature type="compositionally biased region" description="Basic and acidic residues" evidence="1">
    <location>
        <begin position="112"/>
        <end position="126"/>
    </location>
</feature>
<sequence length="157" mass="17157">MFPGGAGDDSAARNVRNPSKAFPRPPPLVPVFLCWEKRKRSERNKPAVHRSVGSWESKAGGSRKLAVRLHPVTDKGALITQTGAIATSIPSSPQPPRTASCVREKIVRERREKIRGSRSDRAKTVDDCSVSSGAERRAPQHDTLRQNATVVRCALVN</sequence>
<evidence type="ECO:0000313" key="4">
    <source>
        <dbReference type="Proteomes" id="UP000030765"/>
    </source>
</evidence>
<dbReference type="AlphaFoldDB" id="A0A084WMR7"/>
<protein>
    <submittedName>
        <fullName evidence="2 3">Uncharacterized protein</fullName>
    </submittedName>
</protein>
<evidence type="ECO:0000313" key="2">
    <source>
        <dbReference type="EMBL" id="KFB51511.1"/>
    </source>
</evidence>